<name>A0ABW4SKI9_9BACL</name>
<dbReference type="SUPFAM" id="SSF56349">
    <property type="entry name" value="DNA breaking-rejoining enzymes"/>
    <property type="match status" value="1"/>
</dbReference>
<dbReference type="InterPro" id="IPR002104">
    <property type="entry name" value="Integrase_catalytic"/>
</dbReference>
<keyword evidence="1" id="KW-0233">DNA recombination</keyword>
<sequence>MQCPRNLVRVMKRIFKKANVKPIRFHEIRHTHASILIAEGVDIVKISDRLGHANPRITLEFYAHLFPNSHF</sequence>
<evidence type="ECO:0000313" key="3">
    <source>
        <dbReference type="EMBL" id="MFD1929601.1"/>
    </source>
</evidence>
<dbReference type="InterPro" id="IPR013762">
    <property type="entry name" value="Integrase-like_cat_sf"/>
</dbReference>
<proteinExistence type="predicted"/>
<keyword evidence="4" id="KW-1185">Reference proteome</keyword>
<dbReference type="RefSeq" id="WP_381539886.1">
    <property type="nucleotide sequence ID" value="NZ_JBHUGI010000035.1"/>
</dbReference>
<comment type="caution">
    <text evidence="3">The sequence shown here is derived from an EMBL/GenBank/DDBJ whole genome shotgun (WGS) entry which is preliminary data.</text>
</comment>
<organism evidence="3 4">
    <name type="scientific">Sporosarcina siberiensis</name>
    <dbReference type="NCBI Taxonomy" id="1365606"/>
    <lineage>
        <taxon>Bacteria</taxon>
        <taxon>Bacillati</taxon>
        <taxon>Bacillota</taxon>
        <taxon>Bacilli</taxon>
        <taxon>Bacillales</taxon>
        <taxon>Caryophanaceae</taxon>
        <taxon>Sporosarcina</taxon>
    </lineage>
</organism>
<dbReference type="Gene3D" id="1.10.443.10">
    <property type="entry name" value="Intergrase catalytic core"/>
    <property type="match status" value="1"/>
</dbReference>
<evidence type="ECO:0000259" key="2">
    <source>
        <dbReference type="PROSITE" id="PS51898"/>
    </source>
</evidence>
<dbReference type="Proteomes" id="UP001597218">
    <property type="component" value="Unassembled WGS sequence"/>
</dbReference>
<gene>
    <name evidence="3" type="ORF">ACFSFY_16280</name>
</gene>
<evidence type="ECO:0000256" key="1">
    <source>
        <dbReference type="ARBA" id="ARBA00023172"/>
    </source>
</evidence>
<dbReference type="Pfam" id="PF00589">
    <property type="entry name" value="Phage_integrase"/>
    <property type="match status" value="1"/>
</dbReference>
<evidence type="ECO:0000313" key="4">
    <source>
        <dbReference type="Proteomes" id="UP001597218"/>
    </source>
</evidence>
<accession>A0ABW4SKI9</accession>
<dbReference type="InterPro" id="IPR011010">
    <property type="entry name" value="DNA_brk_join_enz"/>
</dbReference>
<feature type="domain" description="Tyr recombinase" evidence="2">
    <location>
        <begin position="1"/>
        <end position="71"/>
    </location>
</feature>
<dbReference type="PROSITE" id="PS51898">
    <property type="entry name" value="TYR_RECOMBINASE"/>
    <property type="match status" value="1"/>
</dbReference>
<dbReference type="EMBL" id="JBHUGI010000035">
    <property type="protein sequence ID" value="MFD1929601.1"/>
    <property type="molecule type" value="Genomic_DNA"/>
</dbReference>
<reference evidence="4" key="1">
    <citation type="journal article" date="2019" name="Int. J. Syst. Evol. Microbiol.">
        <title>The Global Catalogue of Microorganisms (GCM) 10K type strain sequencing project: providing services to taxonomists for standard genome sequencing and annotation.</title>
        <authorList>
            <consortium name="The Broad Institute Genomics Platform"/>
            <consortium name="The Broad Institute Genome Sequencing Center for Infectious Disease"/>
            <person name="Wu L."/>
            <person name="Ma J."/>
        </authorList>
    </citation>
    <scope>NUCLEOTIDE SEQUENCE [LARGE SCALE GENOMIC DNA]</scope>
    <source>
        <strain evidence="4">CGMCC 4.7177</strain>
    </source>
</reference>
<protein>
    <submittedName>
        <fullName evidence="3">Tyrosine-type recombinase/integrase</fullName>
    </submittedName>
</protein>